<dbReference type="InterPro" id="IPR001789">
    <property type="entry name" value="Sig_transdc_resp-reg_receiver"/>
</dbReference>
<organism evidence="5 6">
    <name type="scientific">Roseateles toxinivorans</name>
    <dbReference type="NCBI Taxonomy" id="270368"/>
    <lineage>
        <taxon>Bacteria</taxon>
        <taxon>Pseudomonadati</taxon>
        <taxon>Pseudomonadota</taxon>
        <taxon>Betaproteobacteria</taxon>
        <taxon>Burkholderiales</taxon>
        <taxon>Sphaerotilaceae</taxon>
        <taxon>Roseateles</taxon>
    </lineage>
</organism>
<dbReference type="PROSITE" id="PS50110">
    <property type="entry name" value="RESPONSE_REGULATORY"/>
    <property type="match status" value="1"/>
</dbReference>
<feature type="domain" description="Response regulatory" evidence="4">
    <location>
        <begin position="5"/>
        <end position="122"/>
    </location>
</feature>
<evidence type="ECO:0000256" key="3">
    <source>
        <dbReference type="PROSITE-ProRule" id="PRU00169"/>
    </source>
</evidence>
<dbReference type="AlphaFoldDB" id="A0A4R6QHH0"/>
<dbReference type="GO" id="GO:0000160">
    <property type="term" value="P:phosphorelay signal transduction system"/>
    <property type="evidence" value="ECO:0007669"/>
    <property type="project" value="UniProtKB-KW"/>
</dbReference>
<proteinExistence type="predicted"/>
<dbReference type="SUPFAM" id="SSF52172">
    <property type="entry name" value="CheY-like"/>
    <property type="match status" value="1"/>
</dbReference>
<accession>A0A4R6QHH0</accession>
<dbReference type="InterPro" id="IPR008207">
    <property type="entry name" value="Sig_transdc_His_kin_Hpt_dom"/>
</dbReference>
<dbReference type="Pfam" id="PF01627">
    <property type="entry name" value="Hpt"/>
    <property type="match status" value="1"/>
</dbReference>
<keyword evidence="6" id="KW-1185">Reference proteome</keyword>
<evidence type="ECO:0000256" key="1">
    <source>
        <dbReference type="ARBA" id="ARBA00022553"/>
    </source>
</evidence>
<dbReference type="InParanoid" id="A0A4R6QHH0"/>
<evidence type="ECO:0000313" key="5">
    <source>
        <dbReference type="EMBL" id="TDP62523.1"/>
    </source>
</evidence>
<dbReference type="RefSeq" id="WP_133702987.1">
    <property type="nucleotide sequence ID" value="NZ_SNXS01000007.1"/>
</dbReference>
<dbReference type="SMART" id="SM00448">
    <property type="entry name" value="REC"/>
    <property type="match status" value="1"/>
</dbReference>
<gene>
    <name evidence="5" type="ORF">DES47_107101</name>
</gene>
<reference evidence="5 6" key="1">
    <citation type="submission" date="2019-03" db="EMBL/GenBank/DDBJ databases">
        <title>Genomic Encyclopedia of Type Strains, Phase IV (KMG-IV): sequencing the most valuable type-strain genomes for metagenomic binning, comparative biology and taxonomic classification.</title>
        <authorList>
            <person name="Goeker M."/>
        </authorList>
    </citation>
    <scope>NUCLEOTIDE SEQUENCE [LARGE SCALE GENOMIC DNA]</scope>
    <source>
        <strain evidence="5 6">DSM 16998</strain>
    </source>
</reference>
<comment type="caution">
    <text evidence="5">The sequence shown here is derived from an EMBL/GenBank/DDBJ whole genome shotgun (WGS) entry which is preliminary data.</text>
</comment>
<name>A0A4R6QHH0_9BURK</name>
<dbReference type="EMBL" id="SNXS01000007">
    <property type="protein sequence ID" value="TDP62523.1"/>
    <property type="molecule type" value="Genomic_DNA"/>
</dbReference>
<dbReference type="GO" id="GO:0004672">
    <property type="term" value="F:protein kinase activity"/>
    <property type="evidence" value="ECO:0007669"/>
    <property type="project" value="UniProtKB-ARBA"/>
</dbReference>
<evidence type="ECO:0000259" key="4">
    <source>
        <dbReference type="PROSITE" id="PS50110"/>
    </source>
</evidence>
<evidence type="ECO:0000256" key="2">
    <source>
        <dbReference type="ARBA" id="ARBA00023012"/>
    </source>
</evidence>
<dbReference type="Pfam" id="PF00072">
    <property type="entry name" value="Response_reg"/>
    <property type="match status" value="1"/>
</dbReference>
<feature type="modified residue" description="4-aspartylphosphate" evidence="3">
    <location>
        <position position="54"/>
    </location>
</feature>
<dbReference type="InterPro" id="IPR050595">
    <property type="entry name" value="Bact_response_regulator"/>
</dbReference>
<dbReference type="PANTHER" id="PTHR44591:SF3">
    <property type="entry name" value="RESPONSE REGULATORY DOMAIN-CONTAINING PROTEIN"/>
    <property type="match status" value="1"/>
</dbReference>
<dbReference type="Proteomes" id="UP000295361">
    <property type="component" value="Unassembled WGS sequence"/>
</dbReference>
<dbReference type="CDD" id="cd00156">
    <property type="entry name" value="REC"/>
    <property type="match status" value="1"/>
</dbReference>
<dbReference type="Gene3D" id="3.40.50.2300">
    <property type="match status" value="1"/>
</dbReference>
<protein>
    <submittedName>
        <fullName evidence="5">Hpt domain-containing protein</fullName>
    </submittedName>
</protein>
<keyword evidence="1 3" id="KW-0597">Phosphoprotein</keyword>
<keyword evidence="2" id="KW-0902">Two-component regulatory system</keyword>
<dbReference type="InterPro" id="IPR011006">
    <property type="entry name" value="CheY-like_superfamily"/>
</dbReference>
<dbReference type="InterPro" id="IPR036641">
    <property type="entry name" value="HPT_dom_sf"/>
</dbReference>
<dbReference type="Gene3D" id="1.20.120.160">
    <property type="entry name" value="HPT domain"/>
    <property type="match status" value="1"/>
</dbReference>
<evidence type="ECO:0000313" key="6">
    <source>
        <dbReference type="Proteomes" id="UP000295361"/>
    </source>
</evidence>
<dbReference type="SUPFAM" id="SSF47226">
    <property type="entry name" value="Histidine-containing phosphotransfer domain, HPT domain"/>
    <property type="match status" value="1"/>
</dbReference>
<sequence length="234" mass="25310">MPLPRVLLVEDDPSLQRFVQLALEELPITLLTCDSVADALAELARAPVALLITDLMLPDRSGLDLLAQLQREPALRGAARLAVFSAGLLPAVRLQLQALDVWRMLAKPCSIMDLEACVLEAMPDWPAGAVAAMVQTPTVVESHFGGNTALYEAFRASCLQQFVHDVRTGDLACEHGDSQALRRLAHSLKSVLESLGHGEAAALARALETRADQGDWVLARPLWQALRSSIQALV</sequence>
<dbReference type="OrthoDB" id="9150035at2"/>
<dbReference type="PANTHER" id="PTHR44591">
    <property type="entry name" value="STRESS RESPONSE REGULATOR PROTEIN 1"/>
    <property type="match status" value="1"/>
</dbReference>